<dbReference type="PANTHER" id="PTHR30055">
    <property type="entry name" value="HTH-TYPE TRANSCRIPTIONAL REGULATOR RUTR"/>
    <property type="match status" value="1"/>
</dbReference>
<sequence>MRRRGAELERAVLDAATAELLESGYRALTMERVAKRAGTNKNALYRRWPHRAALAAAAYRALVADTTRTPDTGDLRADVLALLRGLAVDLAPPRGEVLTGMVAGIAAEAPELLAELCELGAQAGSGVWLTVLGRAVARGEARPEALLPRVAGLPLVLLRNEFLTGGPPTDEALVEIVDQVYLPLVRVR</sequence>
<proteinExistence type="predicted"/>
<dbReference type="SUPFAM" id="SSF46689">
    <property type="entry name" value="Homeodomain-like"/>
    <property type="match status" value="1"/>
</dbReference>
<evidence type="ECO:0000256" key="1">
    <source>
        <dbReference type="ARBA" id="ARBA00023015"/>
    </source>
</evidence>
<dbReference type="SUPFAM" id="SSF48498">
    <property type="entry name" value="Tetracyclin repressor-like, C-terminal domain"/>
    <property type="match status" value="1"/>
</dbReference>
<feature type="DNA-binding region" description="H-T-H motif" evidence="4">
    <location>
        <begin position="29"/>
        <end position="48"/>
    </location>
</feature>
<dbReference type="InterPro" id="IPR011075">
    <property type="entry name" value="TetR_C"/>
</dbReference>
<evidence type="ECO:0000256" key="4">
    <source>
        <dbReference type="PROSITE-ProRule" id="PRU00335"/>
    </source>
</evidence>
<feature type="domain" description="HTH tetR-type" evidence="5">
    <location>
        <begin position="6"/>
        <end position="66"/>
    </location>
</feature>
<evidence type="ECO:0000313" key="6">
    <source>
        <dbReference type="EMBL" id="QUF01455.1"/>
    </source>
</evidence>
<keyword evidence="3" id="KW-0804">Transcription</keyword>
<dbReference type="InterPro" id="IPR036271">
    <property type="entry name" value="Tet_transcr_reg_TetR-rel_C_sf"/>
</dbReference>
<protein>
    <submittedName>
        <fullName evidence="6">TetR/AcrR family transcriptional regulator</fullName>
    </submittedName>
</protein>
<gene>
    <name evidence="6" type="ORF">KCV87_17930</name>
</gene>
<evidence type="ECO:0000256" key="3">
    <source>
        <dbReference type="ARBA" id="ARBA00023163"/>
    </source>
</evidence>
<dbReference type="InterPro" id="IPR009057">
    <property type="entry name" value="Homeodomain-like_sf"/>
</dbReference>
<dbReference type="PRINTS" id="PR00455">
    <property type="entry name" value="HTHTETR"/>
</dbReference>
<evidence type="ECO:0000256" key="2">
    <source>
        <dbReference type="ARBA" id="ARBA00023125"/>
    </source>
</evidence>
<keyword evidence="1" id="KW-0805">Transcription regulation</keyword>
<dbReference type="GO" id="GO:0000976">
    <property type="term" value="F:transcription cis-regulatory region binding"/>
    <property type="evidence" value="ECO:0007669"/>
    <property type="project" value="TreeGrafter"/>
</dbReference>
<dbReference type="InterPro" id="IPR050109">
    <property type="entry name" value="HTH-type_TetR-like_transc_reg"/>
</dbReference>
<dbReference type="Gene3D" id="1.10.357.10">
    <property type="entry name" value="Tetracycline Repressor, domain 2"/>
    <property type="match status" value="1"/>
</dbReference>
<dbReference type="Gene3D" id="1.10.10.60">
    <property type="entry name" value="Homeodomain-like"/>
    <property type="match status" value="1"/>
</dbReference>
<dbReference type="EMBL" id="CP073249">
    <property type="protein sequence ID" value="QUF01455.1"/>
    <property type="molecule type" value="Genomic_DNA"/>
</dbReference>
<accession>A0AA45R1H0</accession>
<dbReference type="PANTHER" id="PTHR30055:SF148">
    <property type="entry name" value="TETR-FAMILY TRANSCRIPTIONAL REGULATOR"/>
    <property type="match status" value="1"/>
</dbReference>
<dbReference type="AlphaFoldDB" id="A0AA45R1H0"/>
<name>A0AA45R1H0_9PSEU</name>
<reference evidence="6" key="1">
    <citation type="submission" date="2021-04" db="EMBL/GenBank/DDBJ databases">
        <title>Genomic sequence of Actinosynnema pretiosum subsp. pretiosum ATCC 31280 (C-14919).</title>
        <authorList>
            <person name="Bai L."/>
            <person name="Wang X."/>
            <person name="Xiao Y."/>
        </authorList>
    </citation>
    <scope>NUCLEOTIDE SEQUENCE</scope>
    <source>
        <strain evidence="6">ATCC 31280</strain>
    </source>
</reference>
<dbReference type="Proteomes" id="UP000677152">
    <property type="component" value="Chromosome"/>
</dbReference>
<dbReference type="Pfam" id="PF16859">
    <property type="entry name" value="TetR_C_11"/>
    <property type="match status" value="1"/>
</dbReference>
<dbReference type="InterPro" id="IPR001647">
    <property type="entry name" value="HTH_TetR"/>
</dbReference>
<evidence type="ECO:0000313" key="7">
    <source>
        <dbReference type="Proteomes" id="UP000677152"/>
    </source>
</evidence>
<dbReference type="PROSITE" id="PS50977">
    <property type="entry name" value="HTH_TETR_2"/>
    <property type="match status" value="1"/>
</dbReference>
<dbReference type="Pfam" id="PF00440">
    <property type="entry name" value="TetR_N"/>
    <property type="match status" value="1"/>
</dbReference>
<evidence type="ECO:0000259" key="5">
    <source>
        <dbReference type="PROSITE" id="PS50977"/>
    </source>
</evidence>
<organism evidence="6 7">
    <name type="scientific">Actinosynnema pretiosum subsp. pretiosum</name>
    <dbReference type="NCBI Taxonomy" id="103721"/>
    <lineage>
        <taxon>Bacteria</taxon>
        <taxon>Bacillati</taxon>
        <taxon>Actinomycetota</taxon>
        <taxon>Actinomycetes</taxon>
        <taxon>Pseudonocardiales</taxon>
        <taxon>Pseudonocardiaceae</taxon>
        <taxon>Actinosynnema</taxon>
    </lineage>
</organism>
<keyword evidence="2 4" id="KW-0238">DNA-binding</keyword>
<dbReference type="GO" id="GO:0003700">
    <property type="term" value="F:DNA-binding transcription factor activity"/>
    <property type="evidence" value="ECO:0007669"/>
    <property type="project" value="TreeGrafter"/>
</dbReference>